<gene>
    <name evidence="1" type="ORF">C2S_1362</name>
</gene>
<name>A0A5Q3DCJ6_FUSFU</name>
<reference evidence="1" key="1">
    <citation type="submission" date="2019-05" db="EMBL/GenBank/DDBJ databases">
        <authorList>
            <person name="Piombo E."/>
        </authorList>
    </citation>
    <scope>NUCLEOTIDE SEQUENCE</scope>
    <source>
        <strain evidence="1">C2S</strain>
    </source>
</reference>
<dbReference type="Proteomes" id="UP000760494">
    <property type="component" value="Unassembled WGS sequence"/>
</dbReference>
<protein>
    <submittedName>
        <fullName evidence="1">Uncharacterized protein</fullName>
    </submittedName>
</protein>
<comment type="caution">
    <text evidence="1">The sequence shown here is derived from an EMBL/GenBank/DDBJ whole genome shotgun (WGS) entry which is preliminary data.</text>
</comment>
<dbReference type="EMBL" id="CABFJX010000334">
    <property type="protein sequence ID" value="VTT71639.1"/>
    <property type="molecule type" value="Genomic_DNA"/>
</dbReference>
<organism evidence="1 2">
    <name type="scientific">Fusarium fujikuroi</name>
    <name type="common">Bakanae and foot rot disease fungus</name>
    <name type="synonym">Gibberella fujikuroi</name>
    <dbReference type="NCBI Taxonomy" id="5127"/>
    <lineage>
        <taxon>Eukaryota</taxon>
        <taxon>Fungi</taxon>
        <taxon>Dikarya</taxon>
        <taxon>Ascomycota</taxon>
        <taxon>Pezizomycotina</taxon>
        <taxon>Sordariomycetes</taxon>
        <taxon>Hypocreomycetidae</taxon>
        <taxon>Hypocreales</taxon>
        <taxon>Nectriaceae</taxon>
        <taxon>Fusarium</taxon>
        <taxon>Fusarium fujikuroi species complex</taxon>
    </lineage>
</organism>
<evidence type="ECO:0000313" key="2">
    <source>
        <dbReference type="Proteomes" id="UP000760494"/>
    </source>
</evidence>
<sequence>MLITQFLFHFHLRYNCGSCRIIPERHTFAQNLTRFWSLLKVKNESKVLAIHNNRPLLGGDEFDAHARAVKSMASTGVFWRFRSTRPLLVFTNRLSWVAKTTQHLRRSVSVAFDLSNSSQSSIARRICPNSVALTQLRPVSGGLWVSGRVDVGNSTRFCEFITAVGQQKLLTGSQCELADKVIGLRHRGSTPSGIHGIVITECQRRAECSGRRCHFSDTQTLALLLTDCSNGTCQKSQTRAAALLLFSCHPPVSIIETQSDDADLRREWDTSMQHGQSFCKAKQESSFRLPEVKEFRSNTRQWIQYESIYSSLDAVSEFLF</sequence>
<accession>A0A5Q3DCJ6</accession>
<dbReference type="AlphaFoldDB" id="A0A5Q3DCJ6"/>
<evidence type="ECO:0000313" key="1">
    <source>
        <dbReference type="EMBL" id="VTT71639.1"/>
    </source>
</evidence>
<proteinExistence type="predicted"/>